<keyword evidence="3" id="KW-0804">Transcription</keyword>
<dbReference type="EMBL" id="JYJA01000017">
    <property type="protein sequence ID" value="KJL45451.1"/>
    <property type="molecule type" value="Genomic_DNA"/>
</dbReference>
<dbReference type="PATRIC" id="fig|69370.6.peg.233"/>
<evidence type="ECO:0000256" key="1">
    <source>
        <dbReference type="ARBA" id="ARBA00023015"/>
    </source>
</evidence>
<feature type="domain" description="HTH rpiR-type" evidence="4">
    <location>
        <begin position="4"/>
        <end position="80"/>
    </location>
</feature>
<dbReference type="OrthoDB" id="3574600at2"/>
<evidence type="ECO:0000259" key="5">
    <source>
        <dbReference type="PROSITE" id="PS51464"/>
    </source>
</evidence>
<protein>
    <submittedName>
        <fullName evidence="6">Putative HTH-type transcriptional regulator YbbH</fullName>
    </submittedName>
</protein>
<dbReference type="PANTHER" id="PTHR30514:SF18">
    <property type="entry name" value="RPIR-FAMILY TRANSCRIPTIONAL REGULATOR"/>
    <property type="match status" value="1"/>
</dbReference>
<dbReference type="Gene3D" id="1.10.10.10">
    <property type="entry name" value="Winged helix-like DNA-binding domain superfamily/Winged helix DNA-binding domain"/>
    <property type="match status" value="1"/>
</dbReference>
<reference evidence="6 7" key="1">
    <citation type="submission" date="2015-02" db="EMBL/GenBank/DDBJ databases">
        <title>Draft genome sequences of ten Microbacterium spp. with emphasis on heavy metal contaminated environments.</title>
        <authorList>
            <person name="Corretto E."/>
        </authorList>
    </citation>
    <scope>NUCLEOTIDE SEQUENCE [LARGE SCALE GENOMIC DNA]</scope>
    <source>
        <strain evidence="6 7">DSM 8608</strain>
    </source>
</reference>
<dbReference type="InterPro" id="IPR046348">
    <property type="entry name" value="SIS_dom_sf"/>
</dbReference>
<proteinExistence type="predicted"/>
<evidence type="ECO:0000313" key="7">
    <source>
        <dbReference type="Proteomes" id="UP000034098"/>
    </source>
</evidence>
<evidence type="ECO:0000256" key="2">
    <source>
        <dbReference type="ARBA" id="ARBA00023125"/>
    </source>
</evidence>
<dbReference type="Pfam" id="PF01418">
    <property type="entry name" value="HTH_6"/>
    <property type="match status" value="1"/>
</dbReference>
<dbReference type="GO" id="GO:1901135">
    <property type="term" value="P:carbohydrate derivative metabolic process"/>
    <property type="evidence" value="ECO:0007669"/>
    <property type="project" value="InterPro"/>
</dbReference>
<dbReference type="GO" id="GO:0003700">
    <property type="term" value="F:DNA-binding transcription factor activity"/>
    <property type="evidence" value="ECO:0007669"/>
    <property type="project" value="InterPro"/>
</dbReference>
<dbReference type="Gene3D" id="3.40.50.10490">
    <property type="entry name" value="Glucose-6-phosphate isomerase like protein, domain 1"/>
    <property type="match status" value="1"/>
</dbReference>
<sequence length="285" mass="30866">MADAGIAESIRRGLSDCSPAERKVARVLLAAYPSAGFETVARLADRAGVSGPTVLRFVQRLGYRGFPDFQEALRRDLDERSASPLRIHQTRVLAEEPSGSLHSRAAAISTATLQRTFDELSTHDLDRCVELISGASGSVVIAGGRYSGLLGRILALHLEQLRPRVRMLPDEPSARAAMVADLGRRDVLVLFDYRRYEEHTLRLARVARAQHTSVVLFTDAWLSPISSEADVVLTSETAAPSPFDALTPVMALIETVVAGCFDRLGDAAVGRMAQADQLAGELGLY</sequence>
<dbReference type="InterPro" id="IPR009057">
    <property type="entry name" value="Homeodomain-like_sf"/>
</dbReference>
<dbReference type="GO" id="GO:0003677">
    <property type="term" value="F:DNA binding"/>
    <property type="evidence" value="ECO:0007669"/>
    <property type="project" value="UniProtKB-KW"/>
</dbReference>
<keyword evidence="7" id="KW-1185">Reference proteome</keyword>
<dbReference type="InterPro" id="IPR001347">
    <property type="entry name" value="SIS_dom"/>
</dbReference>
<keyword evidence="1" id="KW-0805">Transcription regulation</keyword>
<evidence type="ECO:0000313" key="6">
    <source>
        <dbReference type="EMBL" id="KJL45451.1"/>
    </source>
</evidence>
<organism evidence="6 7">
    <name type="scientific">Microbacterium trichothecenolyticum</name>
    <name type="common">Aureobacterium trichothecenolyticum</name>
    <dbReference type="NCBI Taxonomy" id="69370"/>
    <lineage>
        <taxon>Bacteria</taxon>
        <taxon>Bacillati</taxon>
        <taxon>Actinomycetota</taxon>
        <taxon>Actinomycetes</taxon>
        <taxon>Micrococcales</taxon>
        <taxon>Microbacteriaceae</taxon>
        <taxon>Microbacterium</taxon>
    </lineage>
</organism>
<accession>A0A0M2HFL0</accession>
<dbReference type="InterPro" id="IPR035472">
    <property type="entry name" value="RpiR-like_SIS"/>
</dbReference>
<evidence type="ECO:0000259" key="4">
    <source>
        <dbReference type="PROSITE" id="PS51071"/>
    </source>
</evidence>
<name>A0A0M2HFL0_MICTR</name>
<dbReference type="Pfam" id="PF01380">
    <property type="entry name" value="SIS"/>
    <property type="match status" value="1"/>
</dbReference>
<dbReference type="InterPro" id="IPR036388">
    <property type="entry name" value="WH-like_DNA-bd_sf"/>
</dbReference>
<dbReference type="AlphaFoldDB" id="A0A0M2HFL0"/>
<evidence type="ECO:0000256" key="3">
    <source>
        <dbReference type="ARBA" id="ARBA00023163"/>
    </source>
</evidence>
<dbReference type="PANTHER" id="PTHR30514">
    <property type="entry name" value="GLUCOKINASE"/>
    <property type="match status" value="1"/>
</dbReference>
<dbReference type="InterPro" id="IPR000281">
    <property type="entry name" value="HTH_RpiR"/>
</dbReference>
<comment type="caution">
    <text evidence="6">The sequence shown here is derived from an EMBL/GenBank/DDBJ whole genome shotgun (WGS) entry which is preliminary data.</text>
</comment>
<keyword evidence="2" id="KW-0238">DNA-binding</keyword>
<dbReference type="SUPFAM" id="SSF53697">
    <property type="entry name" value="SIS domain"/>
    <property type="match status" value="1"/>
</dbReference>
<dbReference type="SUPFAM" id="SSF46689">
    <property type="entry name" value="Homeodomain-like"/>
    <property type="match status" value="1"/>
</dbReference>
<dbReference type="PROSITE" id="PS51464">
    <property type="entry name" value="SIS"/>
    <property type="match status" value="1"/>
</dbReference>
<dbReference type="CDD" id="cd05013">
    <property type="entry name" value="SIS_RpiR"/>
    <property type="match status" value="1"/>
</dbReference>
<dbReference type="InterPro" id="IPR047640">
    <property type="entry name" value="RpiR-like"/>
</dbReference>
<dbReference type="GO" id="GO:0097367">
    <property type="term" value="F:carbohydrate derivative binding"/>
    <property type="evidence" value="ECO:0007669"/>
    <property type="project" value="InterPro"/>
</dbReference>
<feature type="domain" description="SIS" evidence="5">
    <location>
        <begin position="128"/>
        <end position="266"/>
    </location>
</feature>
<dbReference type="PROSITE" id="PS51071">
    <property type="entry name" value="HTH_RPIR"/>
    <property type="match status" value="1"/>
</dbReference>
<dbReference type="Proteomes" id="UP000034098">
    <property type="component" value="Unassembled WGS sequence"/>
</dbReference>
<gene>
    <name evidence="6" type="primary">ybbH</name>
    <name evidence="6" type="ORF">RS82_00222</name>
</gene>